<organism evidence="2 3">
    <name type="scientific">Pedobacter antarcticus 4BY</name>
    <dbReference type="NCBI Taxonomy" id="1358423"/>
    <lineage>
        <taxon>Bacteria</taxon>
        <taxon>Pseudomonadati</taxon>
        <taxon>Bacteroidota</taxon>
        <taxon>Sphingobacteriia</taxon>
        <taxon>Sphingobacteriales</taxon>
        <taxon>Sphingobacteriaceae</taxon>
        <taxon>Pedobacter</taxon>
    </lineage>
</organism>
<feature type="chain" id="PRO_5001761607" description="Copper resistance protein NlpE" evidence="1">
    <location>
        <begin position="22"/>
        <end position="162"/>
    </location>
</feature>
<evidence type="ECO:0000313" key="2">
    <source>
        <dbReference type="EMBL" id="KEQ28374.1"/>
    </source>
</evidence>
<reference evidence="2 3" key="1">
    <citation type="journal article" date="1992" name="Int. J. Syst. Bacteriol.">
        <title>Sphingobacterium antarcticus sp. nov. a Psychrotrophic Bacterium from the Soils of Schirmacher Oasis, Antarctica.</title>
        <authorList>
            <person name="Shivaji S."/>
            <person name="Ray M.K."/>
            <person name="Rao N.S."/>
            <person name="Saiserr L."/>
            <person name="Jagannadham M.V."/>
            <person name="Kumar G.S."/>
            <person name="Reddy G."/>
            <person name="Bhargava P.M."/>
        </authorList>
    </citation>
    <scope>NUCLEOTIDE SEQUENCE [LARGE SCALE GENOMIC DNA]</scope>
    <source>
        <strain evidence="2 3">4BY</strain>
    </source>
</reference>
<evidence type="ECO:0008006" key="4">
    <source>
        <dbReference type="Google" id="ProtNLM"/>
    </source>
</evidence>
<comment type="caution">
    <text evidence="2">The sequence shown here is derived from an EMBL/GenBank/DDBJ whole genome shotgun (WGS) entry which is preliminary data.</text>
</comment>
<dbReference type="Proteomes" id="UP000028007">
    <property type="component" value="Unassembled WGS sequence"/>
</dbReference>
<sequence length="162" mass="17794">MKIIYLLALLPLAFSSCNSDQKVNGNSTEDTVSAEKQSDALNAVPTLENGCYVYEKNGDYIAFKPTVDGDKVSGPLVYALAEKDKNTGTFTGQIKGDQVIGLYTFNSEGSESVREMVFQIQGKRLLEGFGEINSVGNKVTYKDLKTLNFNEQMPLERGECNL</sequence>
<evidence type="ECO:0000256" key="1">
    <source>
        <dbReference type="SAM" id="SignalP"/>
    </source>
</evidence>
<keyword evidence="1" id="KW-0732">Signal</keyword>
<proteinExistence type="predicted"/>
<protein>
    <recommendedName>
        <fullName evidence="4">Copper resistance protein NlpE</fullName>
    </recommendedName>
</protein>
<dbReference type="PROSITE" id="PS51257">
    <property type="entry name" value="PROKAR_LIPOPROTEIN"/>
    <property type="match status" value="1"/>
</dbReference>
<dbReference type="AlphaFoldDB" id="A0A081PCF1"/>
<dbReference type="OrthoDB" id="794403at2"/>
<evidence type="ECO:0000313" key="3">
    <source>
        <dbReference type="Proteomes" id="UP000028007"/>
    </source>
</evidence>
<name>A0A081PCF1_9SPHI</name>
<dbReference type="RefSeq" id="WP_051760216.1">
    <property type="nucleotide sequence ID" value="NZ_JNFF01000116.1"/>
</dbReference>
<dbReference type="eggNOG" id="ENOG5032YX9">
    <property type="taxonomic scope" value="Bacteria"/>
</dbReference>
<gene>
    <name evidence="2" type="ORF">N180_01700</name>
</gene>
<feature type="signal peptide" evidence="1">
    <location>
        <begin position="1"/>
        <end position="21"/>
    </location>
</feature>
<keyword evidence="3" id="KW-1185">Reference proteome</keyword>
<accession>A0A081PCF1</accession>
<dbReference type="EMBL" id="JNFF01000116">
    <property type="protein sequence ID" value="KEQ28374.1"/>
    <property type="molecule type" value="Genomic_DNA"/>
</dbReference>